<keyword evidence="1" id="KW-1133">Transmembrane helix</keyword>
<proteinExistence type="predicted"/>
<dbReference type="Proteomes" id="UP000308652">
    <property type="component" value="Unassembled WGS sequence"/>
</dbReference>
<protein>
    <submittedName>
        <fullName evidence="2">Uncharacterized protein</fullName>
    </submittedName>
</protein>
<keyword evidence="1" id="KW-0812">Transmembrane</keyword>
<dbReference type="AlphaFoldDB" id="A0A5C3LTD6"/>
<evidence type="ECO:0000313" key="3">
    <source>
        <dbReference type="Proteomes" id="UP000308652"/>
    </source>
</evidence>
<gene>
    <name evidence="2" type="ORF">BDQ12DRAFT_63862</name>
</gene>
<keyword evidence="3" id="KW-1185">Reference proteome</keyword>
<dbReference type="EMBL" id="ML213689">
    <property type="protein sequence ID" value="TFK32041.1"/>
    <property type="molecule type" value="Genomic_DNA"/>
</dbReference>
<evidence type="ECO:0000256" key="1">
    <source>
        <dbReference type="SAM" id="Phobius"/>
    </source>
</evidence>
<feature type="transmembrane region" description="Helical" evidence="1">
    <location>
        <begin position="23"/>
        <end position="41"/>
    </location>
</feature>
<keyword evidence="1" id="KW-0472">Membrane</keyword>
<accession>A0A5C3LTD6</accession>
<sequence>MGRIVQRKLRCVRFQRVPFSSDVTARLLSVTVLVYILAYLIGVHQAPISLGCSPSLVHRNSSRMTGLGRVRRRKQNEKLLARLFSTNVPLSLLAQTIVRT</sequence>
<evidence type="ECO:0000313" key="2">
    <source>
        <dbReference type="EMBL" id="TFK32041.1"/>
    </source>
</evidence>
<name>A0A5C3LTD6_9AGAR</name>
<reference evidence="2 3" key="1">
    <citation type="journal article" date="2019" name="Nat. Ecol. Evol.">
        <title>Megaphylogeny resolves global patterns of mushroom evolution.</title>
        <authorList>
            <person name="Varga T."/>
            <person name="Krizsan K."/>
            <person name="Foldi C."/>
            <person name="Dima B."/>
            <person name="Sanchez-Garcia M."/>
            <person name="Sanchez-Ramirez S."/>
            <person name="Szollosi G.J."/>
            <person name="Szarkandi J.G."/>
            <person name="Papp V."/>
            <person name="Albert L."/>
            <person name="Andreopoulos W."/>
            <person name="Angelini C."/>
            <person name="Antonin V."/>
            <person name="Barry K.W."/>
            <person name="Bougher N.L."/>
            <person name="Buchanan P."/>
            <person name="Buyck B."/>
            <person name="Bense V."/>
            <person name="Catcheside P."/>
            <person name="Chovatia M."/>
            <person name="Cooper J."/>
            <person name="Damon W."/>
            <person name="Desjardin D."/>
            <person name="Finy P."/>
            <person name="Geml J."/>
            <person name="Haridas S."/>
            <person name="Hughes K."/>
            <person name="Justo A."/>
            <person name="Karasinski D."/>
            <person name="Kautmanova I."/>
            <person name="Kiss B."/>
            <person name="Kocsube S."/>
            <person name="Kotiranta H."/>
            <person name="LaButti K.M."/>
            <person name="Lechner B.E."/>
            <person name="Liimatainen K."/>
            <person name="Lipzen A."/>
            <person name="Lukacs Z."/>
            <person name="Mihaltcheva S."/>
            <person name="Morgado L.N."/>
            <person name="Niskanen T."/>
            <person name="Noordeloos M.E."/>
            <person name="Ohm R.A."/>
            <person name="Ortiz-Santana B."/>
            <person name="Ovrebo C."/>
            <person name="Racz N."/>
            <person name="Riley R."/>
            <person name="Savchenko A."/>
            <person name="Shiryaev A."/>
            <person name="Soop K."/>
            <person name="Spirin V."/>
            <person name="Szebenyi C."/>
            <person name="Tomsovsky M."/>
            <person name="Tulloss R.E."/>
            <person name="Uehling J."/>
            <person name="Grigoriev I.V."/>
            <person name="Vagvolgyi C."/>
            <person name="Papp T."/>
            <person name="Martin F.M."/>
            <person name="Miettinen O."/>
            <person name="Hibbett D.S."/>
            <person name="Nagy L.G."/>
        </authorList>
    </citation>
    <scope>NUCLEOTIDE SEQUENCE [LARGE SCALE GENOMIC DNA]</scope>
    <source>
        <strain evidence="2 3">CBS 166.37</strain>
    </source>
</reference>
<organism evidence="2 3">
    <name type="scientific">Crucibulum laeve</name>
    <dbReference type="NCBI Taxonomy" id="68775"/>
    <lineage>
        <taxon>Eukaryota</taxon>
        <taxon>Fungi</taxon>
        <taxon>Dikarya</taxon>
        <taxon>Basidiomycota</taxon>
        <taxon>Agaricomycotina</taxon>
        <taxon>Agaricomycetes</taxon>
        <taxon>Agaricomycetidae</taxon>
        <taxon>Agaricales</taxon>
        <taxon>Agaricineae</taxon>
        <taxon>Nidulariaceae</taxon>
        <taxon>Crucibulum</taxon>
    </lineage>
</organism>